<keyword evidence="3" id="KW-1185">Reference proteome</keyword>
<evidence type="ECO:0000259" key="1">
    <source>
        <dbReference type="Pfam" id="PF09994"/>
    </source>
</evidence>
<dbReference type="Pfam" id="PF09994">
    <property type="entry name" value="T6SS_Tle1-like_cat"/>
    <property type="match status" value="1"/>
</dbReference>
<gene>
    <name evidence="2" type="primary">tssD</name>
    <name evidence="2" type="ORF">QQF32_13570</name>
</gene>
<dbReference type="Gene3D" id="2.30.110.20">
    <property type="entry name" value="Hcp1-like"/>
    <property type="match status" value="1"/>
</dbReference>
<name>A0AAP4D399_9ENTR</name>
<dbReference type="Pfam" id="PF05638">
    <property type="entry name" value="T6SS_HCP"/>
    <property type="match status" value="1"/>
</dbReference>
<dbReference type="PANTHER" id="PTHR34319">
    <property type="entry name" value="MAJOR EXPORTED PROTEIN"/>
    <property type="match status" value="1"/>
</dbReference>
<evidence type="ECO:0000313" key="2">
    <source>
        <dbReference type="EMBL" id="MDK9364227.1"/>
    </source>
</evidence>
<protein>
    <submittedName>
        <fullName evidence="2">Type VI secretion system tube protein TssD</fullName>
    </submittedName>
</protein>
<dbReference type="AlphaFoldDB" id="A0AAP4D399"/>
<dbReference type="RefSeq" id="WP_285144256.1">
    <property type="nucleotide sequence ID" value="NZ_JASSOL010000041.1"/>
</dbReference>
<dbReference type="InterPro" id="IPR008514">
    <property type="entry name" value="T6SS_Hcp"/>
</dbReference>
<dbReference type="InterPro" id="IPR052947">
    <property type="entry name" value="T6SS_Hcp1_domain"/>
</dbReference>
<dbReference type="EMBL" id="JASSOM010000056">
    <property type="protein sequence ID" value="MDK9364227.1"/>
    <property type="molecule type" value="Genomic_DNA"/>
</dbReference>
<dbReference type="SUPFAM" id="SSF141452">
    <property type="entry name" value="Hcp1-like"/>
    <property type="match status" value="1"/>
</dbReference>
<dbReference type="NCBIfam" id="TIGR03344">
    <property type="entry name" value="VI_effect_Hcp1"/>
    <property type="match status" value="1"/>
</dbReference>
<reference evidence="2 3" key="1">
    <citation type="submission" date="2023-06" db="EMBL/GenBank/DDBJ databases">
        <title>Identification and characterization of antibiotic-resistant Gram-negative bacteria.</title>
        <authorList>
            <person name="Cho G.-S."/>
            <person name="Lee J."/>
            <person name="Tai E."/>
            <person name="Jeong S."/>
            <person name="Kim I."/>
            <person name="Kim B.-E."/>
            <person name="Jeong M.-I."/>
            <person name="Oh K.-K."/>
            <person name="Franz C.M.A.P."/>
        </authorList>
    </citation>
    <scope>NUCLEOTIDE SEQUENCE [LARGE SCALE GENOMIC DNA]</scope>
    <source>
        <strain evidence="2 3">V106_12</strain>
    </source>
</reference>
<proteinExistence type="predicted"/>
<organism evidence="2 3">
    <name type="scientific">Lelliottia wanjuensis</name>
    <dbReference type="NCBI Taxonomy" id="3050585"/>
    <lineage>
        <taxon>Bacteria</taxon>
        <taxon>Pseudomonadati</taxon>
        <taxon>Pseudomonadota</taxon>
        <taxon>Gammaproteobacteria</taxon>
        <taxon>Enterobacterales</taxon>
        <taxon>Enterobacteriaceae</taxon>
        <taxon>Lelliottia</taxon>
    </lineage>
</organism>
<comment type="caution">
    <text evidence="2">The sequence shown here is derived from an EMBL/GenBank/DDBJ whole genome shotgun (WGS) entry which is preliminary data.</text>
</comment>
<dbReference type="InterPro" id="IPR036624">
    <property type="entry name" value="Hcp1-lik_sf"/>
</dbReference>
<sequence>MSNVIYLTLTGEHQGQISSGCGTEKSIGNRFQYRHENEILVYQLSSSSVSTTGGAHHQGLSFTKPVDKSSPLLMAAINENEKLRLSFDYYRTNRFGRQEKYFHIELRGASIQAISSSVTKDMLDTESISVSYDYIRSKHLIANTEFSDLVLPEKYNEIFPPTEQKQPEKRDITLTLGVFFDGTGNNAVNTQNMLAACTAAHFDLSDPDAESILARTAQEQMGVSGTGATSYTGGYTNIHWLNTLYKTDLPIDSGQAQAAIYVEGIGTEAGKPDSMIGLSLGVADTGVIAKTDLAVKQIAEAIKDALRKLQQKMHGCVIAVTSFQFDIFGFSRGAAAARHFANRVQAEDRPVINAIRQGMNDFKYSGTPAGKTRFIGIFDTVAAIGTPQNGLNPHTANTGDVNIVLRPGVAENVFHITAQHECRFNFALNSVQPAWPELALPGAHSDIGGGYLPVMRENLYLTRPEVETVPLDTPLASSRAYQHALNQLKILESSAVAAPLIRTNDITADAWEDTKMPAHPREGMQKRAFAALAMKKRIVKNDWSKVVLRVMLDAAQNAGAVFKPIKKEDKELSITSDLLPLCSKVMALGAAIRCGLSATHLDPSEIDLLAKDYIHCSANWNSIVLDSARKPYGGASVSETLSFVNRPDENWRRTTYNMDGNKK</sequence>
<dbReference type="Proteomes" id="UP001223214">
    <property type="component" value="Unassembled WGS sequence"/>
</dbReference>
<evidence type="ECO:0000313" key="3">
    <source>
        <dbReference type="Proteomes" id="UP001223214"/>
    </source>
</evidence>
<dbReference type="InterPro" id="IPR018712">
    <property type="entry name" value="Tle1-like_cat"/>
</dbReference>
<feature type="domain" description="T6SS Phospholipase effector Tle1-like catalytic" evidence="1">
    <location>
        <begin position="360"/>
        <end position="453"/>
    </location>
</feature>
<accession>A0AAP4D399</accession>
<dbReference type="PANTHER" id="PTHR34319:SF7">
    <property type="entry name" value="HNH ENDONUCLEASE DOMAIN-CONTAINING PROTEIN"/>
    <property type="match status" value="1"/>
</dbReference>